<evidence type="ECO:0000313" key="3">
    <source>
        <dbReference type="Proteomes" id="UP000676951"/>
    </source>
</evidence>
<evidence type="ECO:0000256" key="1">
    <source>
        <dbReference type="SAM" id="Phobius"/>
    </source>
</evidence>
<keyword evidence="1" id="KW-1133">Transmembrane helix</keyword>
<keyword evidence="1" id="KW-0472">Membrane</keyword>
<dbReference type="InterPro" id="IPR016035">
    <property type="entry name" value="Acyl_Trfase/lysoPLipase"/>
</dbReference>
<evidence type="ECO:0000313" key="2">
    <source>
        <dbReference type="EMBL" id="QWG26071.1"/>
    </source>
</evidence>
<dbReference type="SUPFAM" id="SSF52151">
    <property type="entry name" value="FabD/lysophospholipase-like"/>
    <property type="match status" value="1"/>
</dbReference>
<organism evidence="2 3">
    <name type="scientific">Bradyrhizobium sediminis</name>
    <dbReference type="NCBI Taxonomy" id="2840469"/>
    <lineage>
        <taxon>Bacteria</taxon>
        <taxon>Pseudomonadati</taxon>
        <taxon>Pseudomonadota</taxon>
        <taxon>Alphaproteobacteria</taxon>
        <taxon>Hyphomicrobiales</taxon>
        <taxon>Nitrobacteraceae</taxon>
        <taxon>Bradyrhizobium</taxon>
    </lineage>
</organism>
<name>A0A975S0D5_9BRAD</name>
<dbReference type="Proteomes" id="UP000676951">
    <property type="component" value="Chromosome"/>
</dbReference>
<dbReference type="AlphaFoldDB" id="A0A975S0D5"/>
<feature type="transmembrane region" description="Helical" evidence="1">
    <location>
        <begin position="237"/>
        <end position="254"/>
    </location>
</feature>
<feature type="transmembrane region" description="Helical" evidence="1">
    <location>
        <begin position="6"/>
        <end position="22"/>
    </location>
</feature>
<sequence>MLLRNLRWLIAISVVISVLLFLPDQIRELYRIAAADAGWIAVKEFIAILLISITIWLGALQLTTETLVRIPAPTGRTAFYFRAVPVVVGVLPVLAAMLGQLASRPGNLHLSPDQRHVVEEVGSIFRIQARAFEYDRFILLVFFAALLAIAIVSAIVMWRSGAKGGLITFSRRSNETYFFSFRFFLLTISAIIALTVMFVVYPDRPAQFVGTFGVVALFTLCVTAFTVHLSLLTIEHSFPYLPAIFAWALLLAVIGNDDHEVRLLTDKALITTSPRVSAVSAFDDWLKQPDRVAEAARIGEYPVFIVSAQGGGIYAAHNAAKFLARMQDLCPTFRRHLFAVSSVSGGSVGAAVFAAALNADSPTASHADSSQACPRIAAFLAGTGREQVDTPGPVEARVESILTTDFLAPLTAGFLFTDFTQNFLPFSFPIFDRARFLEYTLENAADRAAKSESRQVNPPNLLKSDYQSHWTPGNQMPALLLNATDVGSGKRVVFSPFDIDESHPKGSDLCIFADLNRHGEGADAKVESSSLHIPLSAAAFISARFPWVTPAATVKLKNDCITENKVAHLVDGGYIDNSGLETALSLIGKIKTVQGTSDAPKFRIYLLSLAGGDFPDHGSFSFGEVMEPIRALLSTRSSRAYIALNRAAQDDRLPLDQSGASVRTFDTFGRSDIKDLFYNLPLGWTLSDKTRDVVSLSSGRFWDCLPNSAFTQSRSQQSNADCLQIRVFHLLNGSVAAAFQAQRDSETAEKHVSSLGGNGQSEPKLDHQGLLACYEAKWFQERRYKRYLARLDAYEQELKESAKQNVPPPKPLAPYREGYIAYFQAEQVKALLQEWDSLKETDPRILAYVLGSVSYDSADFVHISENLSFSSVSQIPRVWVARIDKINADRTAKGAPPIDVSKLLNNPVELANTIWGSNKEDYGNIPGSNDGWDFRPRGMYQLVGREQYARERGPLQKFGQIPSLDITVFPDALWNAKISAKVTFAHFQTFKYSGNTLFELLQDKKLSWAAVRGFQSDMDNAASDQALVKERSEMFSKCIEDVSTSSGQSLAKRLLNSL</sequence>
<feature type="transmembrane region" description="Helical" evidence="1">
    <location>
        <begin position="79"/>
        <end position="99"/>
    </location>
</feature>
<protein>
    <recommendedName>
        <fullName evidence="4">PNPLA domain-containing protein</fullName>
    </recommendedName>
</protein>
<gene>
    <name evidence="2" type="ORF">KMZ93_19805</name>
</gene>
<evidence type="ECO:0008006" key="4">
    <source>
        <dbReference type="Google" id="ProtNLM"/>
    </source>
</evidence>
<dbReference type="EMBL" id="CP076136">
    <property type="protein sequence ID" value="QWG26071.1"/>
    <property type="molecule type" value="Genomic_DNA"/>
</dbReference>
<feature type="transmembrane region" description="Helical" evidence="1">
    <location>
        <begin position="208"/>
        <end position="231"/>
    </location>
</feature>
<accession>A0A975S0D5</accession>
<dbReference type="InterPro" id="IPR023346">
    <property type="entry name" value="Lysozyme-like_dom_sf"/>
</dbReference>
<feature type="transmembrane region" description="Helical" evidence="1">
    <location>
        <begin position="178"/>
        <end position="201"/>
    </location>
</feature>
<keyword evidence="3" id="KW-1185">Reference proteome</keyword>
<feature type="transmembrane region" description="Helical" evidence="1">
    <location>
        <begin position="137"/>
        <end position="158"/>
    </location>
</feature>
<keyword evidence="1" id="KW-0812">Transmembrane</keyword>
<dbReference type="SUPFAM" id="SSF53955">
    <property type="entry name" value="Lysozyme-like"/>
    <property type="match status" value="1"/>
</dbReference>
<reference evidence="2 3" key="1">
    <citation type="submission" date="2021-06" db="EMBL/GenBank/DDBJ databases">
        <title>Bradyrhizobium sp. S2-11-4 Genome sequencing.</title>
        <authorList>
            <person name="Jin L."/>
        </authorList>
    </citation>
    <scope>NUCLEOTIDE SEQUENCE [LARGE SCALE GENOMIC DNA]</scope>
    <source>
        <strain evidence="2 3">S2-11-4</strain>
    </source>
</reference>
<feature type="transmembrane region" description="Helical" evidence="1">
    <location>
        <begin position="34"/>
        <end position="59"/>
    </location>
</feature>
<dbReference type="Gene3D" id="1.10.530.10">
    <property type="match status" value="1"/>
</dbReference>
<proteinExistence type="predicted"/>